<evidence type="ECO:0000313" key="2">
    <source>
        <dbReference type="Proteomes" id="UP001062846"/>
    </source>
</evidence>
<proteinExistence type="predicted"/>
<dbReference type="EMBL" id="CM046393">
    <property type="protein sequence ID" value="KAI8551515.1"/>
    <property type="molecule type" value="Genomic_DNA"/>
</dbReference>
<gene>
    <name evidence="1" type="ORF">RHMOL_Rhmol06G0192700</name>
</gene>
<reference evidence="1" key="1">
    <citation type="submission" date="2022-02" db="EMBL/GenBank/DDBJ databases">
        <title>Plant Genome Project.</title>
        <authorList>
            <person name="Zhang R.-G."/>
        </authorList>
    </citation>
    <scope>NUCLEOTIDE SEQUENCE</scope>
    <source>
        <strain evidence="1">AT1</strain>
    </source>
</reference>
<dbReference type="Proteomes" id="UP001062846">
    <property type="component" value="Chromosome 6"/>
</dbReference>
<keyword evidence="2" id="KW-1185">Reference proteome</keyword>
<organism evidence="1 2">
    <name type="scientific">Rhododendron molle</name>
    <name type="common">Chinese azalea</name>
    <name type="synonym">Azalea mollis</name>
    <dbReference type="NCBI Taxonomy" id="49168"/>
    <lineage>
        <taxon>Eukaryota</taxon>
        <taxon>Viridiplantae</taxon>
        <taxon>Streptophyta</taxon>
        <taxon>Embryophyta</taxon>
        <taxon>Tracheophyta</taxon>
        <taxon>Spermatophyta</taxon>
        <taxon>Magnoliopsida</taxon>
        <taxon>eudicotyledons</taxon>
        <taxon>Gunneridae</taxon>
        <taxon>Pentapetalae</taxon>
        <taxon>asterids</taxon>
        <taxon>Ericales</taxon>
        <taxon>Ericaceae</taxon>
        <taxon>Ericoideae</taxon>
        <taxon>Rhodoreae</taxon>
        <taxon>Rhododendron</taxon>
    </lineage>
</organism>
<name>A0ACC0NE79_RHOML</name>
<protein>
    <submittedName>
        <fullName evidence="1">Uncharacterized protein</fullName>
    </submittedName>
</protein>
<accession>A0ACC0NE79</accession>
<evidence type="ECO:0000313" key="1">
    <source>
        <dbReference type="EMBL" id="KAI8551515.1"/>
    </source>
</evidence>
<sequence length="197" mass="22192">MKKVSELSVLCVLCDVDIGPSSSPATAASTSSAAATVLFCLFTWRSYMNVSPSCLMILEKMLRNWLYQAFKLVRDNLTGEKNMLEQAEETPKALDLNKVCMIQPKAKMYLQFESSKLSTSWSYLSAIALMSGFFLKPDARLMSMCMMACLSSAASFPFLEFLRLFVKEKARNGKKANREALLEFLSSRQGNHRRSLY</sequence>
<comment type="caution">
    <text evidence="1">The sequence shown here is derived from an EMBL/GenBank/DDBJ whole genome shotgun (WGS) entry which is preliminary data.</text>
</comment>